<proteinExistence type="predicted"/>
<keyword evidence="2" id="KW-1185">Reference proteome</keyword>
<organism evidence="1 2">
    <name type="scientific">Paractinoplanes abujensis</name>
    <dbReference type="NCBI Taxonomy" id="882441"/>
    <lineage>
        <taxon>Bacteria</taxon>
        <taxon>Bacillati</taxon>
        <taxon>Actinomycetota</taxon>
        <taxon>Actinomycetes</taxon>
        <taxon>Micromonosporales</taxon>
        <taxon>Micromonosporaceae</taxon>
        <taxon>Paractinoplanes</taxon>
    </lineage>
</organism>
<dbReference type="AlphaFoldDB" id="A0A7W7CS87"/>
<comment type="caution">
    <text evidence="1">The sequence shown here is derived from an EMBL/GenBank/DDBJ whole genome shotgun (WGS) entry which is preliminary data.</text>
</comment>
<protein>
    <submittedName>
        <fullName evidence="1">Uncharacterized protein</fullName>
    </submittedName>
</protein>
<sequence>MDDAAGAWGGTNVEVVKVYRSPDAVHARYVVSK</sequence>
<gene>
    <name evidence="1" type="ORF">BKA14_003910</name>
</gene>
<name>A0A7W7CS87_9ACTN</name>
<dbReference type="Proteomes" id="UP000542742">
    <property type="component" value="Unassembled WGS sequence"/>
</dbReference>
<reference evidence="1 2" key="1">
    <citation type="submission" date="2020-08" db="EMBL/GenBank/DDBJ databases">
        <title>Sequencing the genomes of 1000 actinobacteria strains.</title>
        <authorList>
            <person name="Klenk H.-P."/>
        </authorList>
    </citation>
    <scope>NUCLEOTIDE SEQUENCE [LARGE SCALE GENOMIC DNA]</scope>
    <source>
        <strain evidence="1 2">DSM 45518</strain>
    </source>
</reference>
<evidence type="ECO:0000313" key="1">
    <source>
        <dbReference type="EMBL" id="MBB4693762.1"/>
    </source>
</evidence>
<evidence type="ECO:0000313" key="2">
    <source>
        <dbReference type="Proteomes" id="UP000542742"/>
    </source>
</evidence>
<accession>A0A7W7CS87</accession>
<dbReference type="EMBL" id="JACHMF010000001">
    <property type="protein sequence ID" value="MBB4693762.1"/>
    <property type="molecule type" value="Genomic_DNA"/>
</dbReference>